<evidence type="ECO:0000313" key="1">
    <source>
        <dbReference type="EMBL" id="GAL30326.1"/>
    </source>
</evidence>
<organism evidence="1 2">
    <name type="scientific">Vibrio variabilis</name>
    <dbReference type="NCBI Taxonomy" id="990271"/>
    <lineage>
        <taxon>Bacteria</taxon>
        <taxon>Pseudomonadati</taxon>
        <taxon>Pseudomonadota</taxon>
        <taxon>Gammaproteobacteria</taxon>
        <taxon>Vibrionales</taxon>
        <taxon>Vibrionaceae</taxon>
        <taxon>Vibrio</taxon>
    </lineage>
</organism>
<accession>A0ABQ0JNI7</accession>
<reference evidence="2" key="1">
    <citation type="submission" date="2014-09" db="EMBL/GenBank/DDBJ databases">
        <title>Vibrio variabilis JCM 19239. (C206) whole genome shotgun sequence.</title>
        <authorList>
            <person name="Sawabe T."/>
            <person name="Meirelles P."/>
            <person name="Nakanishi M."/>
            <person name="Sayaka M."/>
            <person name="Hattori M."/>
            <person name="Ohkuma M."/>
        </authorList>
    </citation>
    <scope>NUCLEOTIDE SEQUENCE [LARGE SCALE GENOMIC DNA]</scope>
    <source>
        <strain evidence="2">JCM 19239</strain>
    </source>
</reference>
<dbReference type="EMBL" id="BBMS01000091">
    <property type="protein sequence ID" value="GAL30326.1"/>
    <property type="molecule type" value="Genomic_DNA"/>
</dbReference>
<dbReference type="Proteomes" id="UP000029223">
    <property type="component" value="Unassembled WGS sequence"/>
</dbReference>
<keyword evidence="2" id="KW-1185">Reference proteome</keyword>
<sequence>MTYFVLCTFDLYDATATNYDDVYTKLAEIGLNSTINSKQGNAIDLPNTTVAGKFEGISCAYVRDEVSKKVKGIFQVVGVKSKSFTIVADGYAWTQTTT</sequence>
<evidence type="ECO:0008006" key="3">
    <source>
        <dbReference type="Google" id="ProtNLM"/>
    </source>
</evidence>
<protein>
    <recommendedName>
        <fullName evidence="3">Phage protein</fullName>
    </recommendedName>
</protein>
<evidence type="ECO:0000313" key="2">
    <source>
        <dbReference type="Proteomes" id="UP000029223"/>
    </source>
</evidence>
<comment type="caution">
    <text evidence="1">The sequence shown here is derived from an EMBL/GenBank/DDBJ whole genome shotgun (WGS) entry which is preliminary data.</text>
</comment>
<name>A0ABQ0JNI7_9VIBR</name>
<proteinExistence type="predicted"/>
<gene>
    <name evidence="1" type="ORF">JCM19239_2672</name>
</gene>